<evidence type="ECO:0000313" key="6">
    <source>
        <dbReference type="EMBL" id="QDV09433.1"/>
    </source>
</evidence>
<gene>
    <name evidence="6" type="primary">yvyI</name>
    <name evidence="6" type="ORF">Poly30_49910</name>
</gene>
<evidence type="ECO:0000256" key="3">
    <source>
        <dbReference type="PIRSR" id="PIRSR036894-1"/>
    </source>
</evidence>
<keyword evidence="2 3" id="KW-0862">Zinc</keyword>
<dbReference type="InterPro" id="IPR011051">
    <property type="entry name" value="RmlC_Cupin_sf"/>
</dbReference>
<feature type="binding site" evidence="3">
    <location>
        <position position="185"/>
    </location>
    <ligand>
        <name>Zn(2+)</name>
        <dbReference type="ChEBI" id="CHEBI:29105"/>
    </ligand>
</feature>
<dbReference type="InterPro" id="IPR046457">
    <property type="entry name" value="PMI_typeI_cat"/>
</dbReference>
<protein>
    <submittedName>
        <fullName evidence="6">Mannose-6-phosphate isomerase YvyI</fullName>
        <ecNumber evidence="6">5.3.1.8</ecNumber>
    </submittedName>
</protein>
<evidence type="ECO:0000256" key="1">
    <source>
        <dbReference type="ARBA" id="ARBA00022723"/>
    </source>
</evidence>
<dbReference type="InterPro" id="IPR051804">
    <property type="entry name" value="Carb_Metab_Reg_Kinase/Isom"/>
</dbReference>
<dbReference type="PANTHER" id="PTHR42742:SF3">
    <property type="entry name" value="FRUCTOKINASE"/>
    <property type="match status" value="1"/>
</dbReference>
<sequence length="354" mass="37760">MSIQCPLRLLPVLVTKVWGGEALRPYVAPLPGDPPLAWRKGEPVGEVWIVSDRGDQSSKVASGPFQGRTLQGLMLSEREALVGESILGDDESFPLLLKLLDAQANLSVQVHPDDRAAAKYGGSSKDECWFILDAAPRAEIFLGLAPGVDATRFAAGATTPEVVHLLQRYPVSAGDGVHVPSGTVHSIGAGIAIVEVQTNSDTTYRLYDWGRTGIDGKPRETHLEESFRSMDYDRKVEGPGPLQFEVSSSSRSEAASARGHASATASANRIATLARCKQFVAEVLEVHEPVEMTVEALPTVLVVLAGSGRIDTGDGEIYPLVKGGAWVLPADLKSAKIVDADGELKLVRARPARA</sequence>
<dbReference type="Gene3D" id="2.60.120.10">
    <property type="entry name" value="Jelly Rolls"/>
    <property type="match status" value="2"/>
</dbReference>
<dbReference type="OrthoDB" id="9808275at2"/>
<dbReference type="Proteomes" id="UP000320390">
    <property type="component" value="Chromosome"/>
</dbReference>
<feature type="binding site" evidence="3">
    <location>
        <position position="127"/>
    </location>
    <ligand>
        <name>Zn(2+)</name>
        <dbReference type="ChEBI" id="CHEBI:29105"/>
    </ligand>
</feature>
<reference evidence="6 7" key="1">
    <citation type="submission" date="2019-02" db="EMBL/GenBank/DDBJ databases">
        <title>Deep-cultivation of Planctomycetes and their phenomic and genomic characterization uncovers novel biology.</title>
        <authorList>
            <person name="Wiegand S."/>
            <person name="Jogler M."/>
            <person name="Boedeker C."/>
            <person name="Pinto D."/>
            <person name="Vollmers J."/>
            <person name="Rivas-Marin E."/>
            <person name="Kohn T."/>
            <person name="Peeters S.H."/>
            <person name="Heuer A."/>
            <person name="Rast P."/>
            <person name="Oberbeckmann S."/>
            <person name="Bunk B."/>
            <person name="Jeske O."/>
            <person name="Meyerdierks A."/>
            <person name="Storesund J.E."/>
            <person name="Kallscheuer N."/>
            <person name="Luecker S."/>
            <person name="Lage O.M."/>
            <person name="Pohl T."/>
            <person name="Merkel B.J."/>
            <person name="Hornburger P."/>
            <person name="Mueller R.-W."/>
            <person name="Bruemmer F."/>
            <person name="Labrenz M."/>
            <person name="Spormann A.M."/>
            <person name="Op den Camp H."/>
            <person name="Overmann J."/>
            <person name="Amann R."/>
            <person name="Jetten M.S.M."/>
            <person name="Mascher T."/>
            <person name="Medema M.H."/>
            <person name="Devos D.P."/>
            <person name="Kaster A.-K."/>
            <person name="Ovreas L."/>
            <person name="Rohde M."/>
            <person name="Galperin M.Y."/>
            <person name="Jogler C."/>
        </authorList>
    </citation>
    <scope>NUCLEOTIDE SEQUENCE [LARGE SCALE GENOMIC DNA]</scope>
    <source>
        <strain evidence="6 7">Poly30</strain>
    </source>
</reference>
<dbReference type="AlphaFoldDB" id="A0A518EZA7"/>
<evidence type="ECO:0000313" key="7">
    <source>
        <dbReference type="Proteomes" id="UP000320390"/>
    </source>
</evidence>
<dbReference type="GO" id="GO:0008270">
    <property type="term" value="F:zinc ion binding"/>
    <property type="evidence" value="ECO:0007669"/>
    <property type="project" value="InterPro"/>
</dbReference>
<dbReference type="PANTHER" id="PTHR42742">
    <property type="entry name" value="TRANSCRIPTIONAL REPRESSOR MPRA"/>
    <property type="match status" value="1"/>
</dbReference>
<keyword evidence="7" id="KW-1185">Reference proteome</keyword>
<organism evidence="6 7">
    <name type="scientific">Saltatorellus ferox</name>
    <dbReference type="NCBI Taxonomy" id="2528018"/>
    <lineage>
        <taxon>Bacteria</taxon>
        <taxon>Pseudomonadati</taxon>
        <taxon>Planctomycetota</taxon>
        <taxon>Planctomycetia</taxon>
        <taxon>Planctomycetia incertae sedis</taxon>
        <taxon>Saltatorellus</taxon>
    </lineage>
</organism>
<dbReference type="Pfam" id="PF20511">
    <property type="entry name" value="PMI_typeI_cat"/>
    <property type="match status" value="1"/>
</dbReference>
<evidence type="ECO:0000256" key="4">
    <source>
        <dbReference type="PIRSR" id="PIRSR036894-2"/>
    </source>
</evidence>
<dbReference type="GO" id="GO:0004476">
    <property type="term" value="F:mannose-6-phosphate isomerase activity"/>
    <property type="evidence" value="ECO:0007669"/>
    <property type="project" value="UniProtKB-EC"/>
</dbReference>
<evidence type="ECO:0000256" key="2">
    <source>
        <dbReference type="ARBA" id="ARBA00022833"/>
    </source>
</evidence>
<feature type="domain" description="Phosphomannose isomerase type I catalytic" evidence="5">
    <location>
        <begin position="8"/>
        <end position="119"/>
    </location>
</feature>
<dbReference type="CDD" id="cd07010">
    <property type="entry name" value="cupin_PMI_type_I_N_bac"/>
    <property type="match status" value="1"/>
</dbReference>
<evidence type="ECO:0000259" key="5">
    <source>
        <dbReference type="Pfam" id="PF20511"/>
    </source>
</evidence>
<feature type="active site" evidence="4">
    <location>
        <position position="205"/>
    </location>
</feature>
<dbReference type="GO" id="GO:0005975">
    <property type="term" value="P:carbohydrate metabolic process"/>
    <property type="evidence" value="ECO:0007669"/>
    <property type="project" value="InterPro"/>
</dbReference>
<name>A0A518EZA7_9BACT</name>
<accession>A0A518EZA7</accession>
<dbReference type="InterPro" id="IPR014628">
    <property type="entry name" value="Man6P_isomerase_Firm_short"/>
</dbReference>
<comment type="cofactor">
    <cofactor evidence="3">
        <name>Zn(2+)</name>
        <dbReference type="ChEBI" id="CHEBI:29105"/>
    </cofactor>
    <text evidence="3">Binds 1 zinc ion per subunit.</text>
</comment>
<dbReference type="PIRSF" id="PIRSF036894">
    <property type="entry name" value="PMI_Firm_short"/>
    <property type="match status" value="1"/>
</dbReference>
<dbReference type="EMBL" id="CP036434">
    <property type="protein sequence ID" value="QDV09433.1"/>
    <property type="molecule type" value="Genomic_DNA"/>
</dbReference>
<dbReference type="RefSeq" id="WP_145203778.1">
    <property type="nucleotide sequence ID" value="NZ_CP036434.1"/>
</dbReference>
<feature type="binding site" evidence="3">
    <location>
        <position position="111"/>
    </location>
    <ligand>
        <name>Zn(2+)</name>
        <dbReference type="ChEBI" id="CHEBI:29105"/>
    </ligand>
</feature>
<dbReference type="EC" id="5.3.1.8" evidence="6"/>
<dbReference type="SUPFAM" id="SSF51182">
    <property type="entry name" value="RmlC-like cupins"/>
    <property type="match status" value="1"/>
</dbReference>
<proteinExistence type="predicted"/>
<keyword evidence="1 3" id="KW-0479">Metal-binding</keyword>
<dbReference type="InterPro" id="IPR014710">
    <property type="entry name" value="RmlC-like_jellyroll"/>
</dbReference>
<keyword evidence="6" id="KW-0413">Isomerase</keyword>